<comment type="caution">
    <text evidence="1">The sequence shown here is derived from an EMBL/GenBank/DDBJ whole genome shotgun (WGS) entry which is preliminary data.</text>
</comment>
<dbReference type="Proteomes" id="UP000319160">
    <property type="component" value="Unassembled WGS sequence"/>
</dbReference>
<sequence>MLEYLHGEKPKCLDDSSSRLFEGLKEENYPPLGPRRLKKVLRRQQSPPPLPRIPSPPKILSPLRIPSQVQEQWSIMKTNRLFLHVIDRACVHESGVFDYRGFISRNTATVLLDDMRSQYVDAFMIIDTGAVHSFKSLIGLPDDDQVGFLRRIHIPNFLVILKSCSQPLC</sequence>
<protein>
    <submittedName>
        <fullName evidence="1">Uncharacterized protein</fullName>
    </submittedName>
</protein>
<evidence type="ECO:0000313" key="2">
    <source>
        <dbReference type="Proteomes" id="UP000319160"/>
    </source>
</evidence>
<organism evidence="1 2">
    <name type="scientific">Xylaria flabelliformis</name>
    <dbReference type="NCBI Taxonomy" id="2512241"/>
    <lineage>
        <taxon>Eukaryota</taxon>
        <taxon>Fungi</taxon>
        <taxon>Dikarya</taxon>
        <taxon>Ascomycota</taxon>
        <taxon>Pezizomycotina</taxon>
        <taxon>Sordariomycetes</taxon>
        <taxon>Xylariomycetidae</taxon>
        <taxon>Xylariales</taxon>
        <taxon>Xylariaceae</taxon>
        <taxon>Xylaria</taxon>
    </lineage>
</organism>
<dbReference type="AlphaFoldDB" id="A0A553I6L0"/>
<proteinExistence type="predicted"/>
<dbReference type="EMBL" id="VFLP01000014">
    <property type="protein sequence ID" value="TRX95831.1"/>
    <property type="molecule type" value="Genomic_DNA"/>
</dbReference>
<keyword evidence="2" id="KW-1185">Reference proteome</keyword>
<reference evidence="2" key="1">
    <citation type="submission" date="2019-06" db="EMBL/GenBank/DDBJ databases">
        <title>Draft genome sequence of the griseofulvin-producing fungus Xylaria cubensis strain G536.</title>
        <authorList>
            <person name="Mead M.E."/>
            <person name="Raja H.A."/>
            <person name="Steenwyk J.L."/>
            <person name="Knowles S.L."/>
            <person name="Oberlies N.H."/>
            <person name="Rokas A."/>
        </authorList>
    </citation>
    <scope>NUCLEOTIDE SEQUENCE [LARGE SCALE GENOMIC DNA]</scope>
    <source>
        <strain evidence="2">G536</strain>
    </source>
</reference>
<gene>
    <name evidence="1" type="ORF">FHL15_003385</name>
</gene>
<accession>A0A553I6L0</accession>
<evidence type="ECO:0000313" key="1">
    <source>
        <dbReference type="EMBL" id="TRX95831.1"/>
    </source>
</evidence>
<name>A0A553I6L0_9PEZI</name>